<keyword evidence="3" id="KW-0964">Secreted</keyword>
<dbReference type="InParanoid" id="A0A251TLQ9"/>
<reference evidence="12" key="2">
    <citation type="submission" date="2017-02" db="EMBL/GenBank/DDBJ databases">
        <title>Sunflower complete genome.</title>
        <authorList>
            <person name="Langlade N."/>
            <person name="Munos S."/>
        </authorList>
    </citation>
    <scope>NUCLEOTIDE SEQUENCE [LARGE SCALE GENOMIC DNA]</scope>
    <source>
        <tissue evidence="12">Leaves</tissue>
    </source>
</reference>
<keyword evidence="6 10" id="KW-0732">Signal</keyword>
<dbReference type="PROSITE" id="PS00131">
    <property type="entry name" value="CARBOXYPEPT_SER_SER"/>
    <property type="match status" value="1"/>
</dbReference>
<dbReference type="InterPro" id="IPR029058">
    <property type="entry name" value="AB_hydrolase_fold"/>
</dbReference>
<dbReference type="Gramene" id="mRNA:HanXRQr2_Chr10g0448091">
    <property type="protein sequence ID" value="mRNA:HanXRQr2_Chr10g0448091"/>
    <property type="gene ID" value="HanXRQr2_Chr10g0448091"/>
</dbReference>
<evidence type="ECO:0000313" key="12">
    <source>
        <dbReference type="EMBL" id="OTG11709.1"/>
    </source>
</evidence>
<dbReference type="FunFam" id="3.40.50.11320:FF:000002">
    <property type="entry name" value="Carboxypeptidase"/>
    <property type="match status" value="1"/>
</dbReference>
<dbReference type="GO" id="GO:0005576">
    <property type="term" value="C:extracellular region"/>
    <property type="evidence" value="ECO:0007669"/>
    <property type="project" value="UniProtKB-SubCell"/>
</dbReference>
<dbReference type="PRINTS" id="PR00724">
    <property type="entry name" value="CRBOXYPTASEC"/>
</dbReference>
<dbReference type="EMBL" id="CM007899">
    <property type="protein sequence ID" value="OTG11709.1"/>
    <property type="molecule type" value="Genomic_DNA"/>
</dbReference>
<dbReference type="InterPro" id="IPR001563">
    <property type="entry name" value="Peptidase_S10"/>
</dbReference>
<keyword evidence="9" id="KW-0325">Glycoprotein</keyword>
<keyword evidence="5 10" id="KW-0645">Protease</keyword>
<sequence length="479" mass="53930">MKVTLVFSIHLGLLILVQCARNQFETFSNFLEIQRHKQTYDAPDLMIDEFVVHVDSQDGLKAADKIASLPGQPKSDFNQYSGYVTVDPNPSTGRALFYYFVESPNKSSTKPLVLWLSGGPGCSSIGAGAMMELGPFRVNKDRKTLSINKYSWNQVANILFLESPAGVGFSYSKKPSDYKTFGDTQTAKDSYTFLINWFKRFPEYKTRDFFIAGESYAGHYIPQLAELILTSNRNNKNTTINLKGILIGNAYIDEETQETGTHDFWWYHSMISDEIHDGIVKNCNFSWKSVKSAKCNEYIDKEHQLVEKLFAYEIYAPLCLNGTSAKTTGFDPCSEEYIKSYLNIPAVQKSLHANLTRPSGPWKGCNDELVGCWKDKPFSVLPSIKRVMGSGIRFWLLCGDIDASVPVTATKYAIKKLNPAIKTPWYTWYLNHEVGGFAVVYENLTFVTVRGAGHFIPSYQPDRALTLFTSFLDGKPPAS</sequence>
<dbReference type="PANTHER" id="PTHR11802">
    <property type="entry name" value="SERINE PROTEASE FAMILY S10 SERINE CARBOXYPEPTIDASE"/>
    <property type="match status" value="1"/>
</dbReference>
<proteinExistence type="inferred from homology"/>
<comment type="similarity">
    <text evidence="2 10">Belongs to the peptidase S10 family.</text>
</comment>
<dbReference type="Gene3D" id="6.10.250.940">
    <property type="match status" value="1"/>
</dbReference>
<dbReference type="FunFam" id="3.40.50.1820:FF:000030">
    <property type="entry name" value="Carboxypeptidase"/>
    <property type="match status" value="1"/>
</dbReference>
<evidence type="ECO:0000256" key="4">
    <source>
        <dbReference type="ARBA" id="ARBA00022645"/>
    </source>
</evidence>
<evidence type="ECO:0000256" key="3">
    <source>
        <dbReference type="ARBA" id="ARBA00022525"/>
    </source>
</evidence>
<dbReference type="EMBL" id="MNCJ02000325">
    <property type="protein sequence ID" value="KAF5787015.1"/>
    <property type="molecule type" value="Genomic_DNA"/>
</dbReference>
<dbReference type="PANTHER" id="PTHR11802:SF322">
    <property type="entry name" value="CARBOXYPEPTIDASE"/>
    <property type="match status" value="1"/>
</dbReference>
<dbReference type="Proteomes" id="UP000215914">
    <property type="component" value="Chromosome 10"/>
</dbReference>
<keyword evidence="7 10" id="KW-0378">Hydrolase</keyword>
<evidence type="ECO:0000256" key="9">
    <source>
        <dbReference type="ARBA" id="ARBA00023180"/>
    </source>
</evidence>
<keyword evidence="4 10" id="KW-0121">Carboxypeptidase</keyword>
<dbReference type="Pfam" id="PF00450">
    <property type="entry name" value="Peptidase_S10"/>
    <property type="match status" value="1"/>
</dbReference>
<evidence type="ECO:0000256" key="7">
    <source>
        <dbReference type="ARBA" id="ARBA00022801"/>
    </source>
</evidence>
<dbReference type="GO" id="GO:0004185">
    <property type="term" value="F:serine-type carboxypeptidase activity"/>
    <property type="evidence" value="ECO:0000318"/>
    <property type="project" value="GO_Central"/>
</dbReference>
<reference evidence="11" key="3">
    <citation type="submission" date="2020-06" db="EMBL/GenBank/DDBJ databases">
        <title>Helianthus annuus Genome sequencing and assembly Release 2.</title>
        <authorList>
            <person name="Gouzy J."/>
            <person name="Langlade N."/>
            <person name="Munos S."/>
        </authorList>
    </citation>
    <scope>NUCLEOTIDE SEQUENCE</scope>
    <source>
        <tissue evidence="11">Leaves</tissue>
    </source>
</reference>
<evidence type="ECO:0000256" key="2">
    <source>
        <dbReference type="ARBA" id="ARBA00009431"/>
    </source>
</evidence>
<gene>
    <name evidence="12" type="ORF">HannXRQ_Chr10g0301761</name>
    <name evidence="11" type="ORF">HanXRQr2_Chr10g0448091</name>
</gene>
<organism evidence="12 13">
    <name type="scientific">Helianthus annuus</name>
    <name type="common">Common sunflower</name>
    <dbReference type="NCBI Taxonomy" id="4232"/>
    <lineage>
        <taxon>Eukaryota</taxon>
        <taxon>Viridiplantae</taxon>
        <taxon>Streptophyta</taxon>
        <taxon>Embryophyta</taxon>
        <taxon>Tracheophyta</taxon>
        <taxon>Spermatophyta</taxon>
        <taxon>Magnoliopsida</taxon>
        <taxon>eudicotyledons</taxon>
        <taxon>Gunneridae</taxon>
        <taxon>Pentapetalae</taxon>
        <taxon>asterids</taxon>
        <taxon>campanulids</taxon>
        <taxon>Asterales</taxon>
        <taxon>Asteraceae</taxon>
        <taxon>Asteroideae</taxon>
        <taxon>Heliantheae alliance</taxon>
        <taxon>Heliantheae</taxon>
        <taxon>Helianthus</taxon>
    </lineage>
</organism>
<comment type="subcellular location">
    <subcellularLocation>
        <location evidence="1">Secreted</location>
    </subcellularLocation>
</comment>
<feature type="signal peptide" evidence="10">
    <location>
        <begin position="1"/>
        <end position="19"/>
    </location>
</feature>
<keyword evidence="8" id="KW-1015">Disulfide bond</keyword>
<dbReference type="InterPro" id="IPR033124">
    <property type="entry name" value="Ser_caboxypep_his_AS"/>
</dbReference>
<dbReference type="AlphaFoldDB" id="A0A251TLQ9"/>
<protein>
    <recommendedName>
        <fullName evidence="10">Carboxypeptidase</fullName>
        <ecNumber evidence="10">3.4.16.-</ecNumber>
    </recommendedName>
</protein>
<dbReference type="EC" id="3.4.16.-" evidence="10"/>
<dbReference type="InterPro" id="IPR018202">
    <property type="entry name" value="Ser_caboxypep_ser_AS"/>
</dbReference>
<evidence type="ECO:0000256" key="10">
    <source>
        <dbReference type="RuleBase" id="RU361156"/>
    </source>
</evidence>
<dbReference type="SUPFAM" id="SSF53474">
    <property type="entry name" value="alpha/beta-Hydrolases"/>
    <property type="match status" value="1"/>
</dbReference>
<evidence type="ECO:0000256" key="6">
    <source>
        <dbReference type="ARBA" id="ARBA00022729"/>
    </source>
</evidence>
<accession>A0A251TLQ9</accession>
<keyword evidence="13" id="KW-1185">Reference proteome</keyword>
<evidence type="ECO:0000313" key="13">
    <source>
        <dbReference type="Proteomes" id="UP000215914"/>
    </source>
</evidence>
<dbReference type="GO" id="GO:0006508">
    <property type="term" value="P:proteolysis"/>
    <property type="evidence" value="ECO:0007669"/>
    <property type="project" value="UniProtKB-KW"/>
</dbReference>
<reference evidence="11 13" key="1">
    <citation type="journal article" date="2017" name="Nature">
        <title>The sunflower genome provides insights into oil metabolism, flowering and Asterid evolution.</title>
        <authorList>
            <person name="Badouin H."/>
            <person name="Gouzy J."/>
            <person name="Grassa C.J."/>
            <person name="Murat F."/>
            <person name="Staton S.E."/>
            <person name="Cottret L."/>
            <person name="Lelandais-Briere C."/>
            <person name="Owens G.L."/>
            <person name="Carrere S."/>
            <person name="Mayjonade B."/>
            <person name="Legrand L."/>
            <person name="Gill N."/>
            <person name="Kane N.C."/>
            <person name="Bowers J.E."/>
            <person name="Hubner S."/>
            <person name="Bellec A."/>
            <person name="Berard A."/>
            <person name="Berges H."/>
            <person name="Blanchet N."/>
            <person name="Boniface M.C."/>
            <person name="Brunel D."/>
            <person name="Catrice O."/>
            <person name="Chaidir N."/>
            <person name="Claudel C."/>
            <person name="Donnadieu C."/>
            <person name="Faraut T."/>
            <person name="Fievet G."/>
            <person name="Helmstetter N."/>
            <person name="King M."/>
            <person name="Knapp S.J."/>
            <person name="Lai Z."/>
            <person name="Le Paslier M.C."/>
            <person name="Lippi Y."/>
            <person name="Lorenzon L."/>
            <person name="Mandel J.R."/>
            <person name="Marage G."/>
            <person name="Marchand G."/>
            <person name="Marquand E."/>
            <person name="Bret-Mestries E."/>
            <person name="Morien E."/>
            <person name="Nambeesan S."/>
            <person name="Nguyen T."/>
            <person name="Pegot-Espagnet P."/>
            <person name="Pouilly N."/>
            <person name="Raftis F."/>
            <person name="Sallet E."/>
            <person name="Schiex T."/>
            <person name="Thomas J."/>
            <person name="Vandecasteele C."/>
            <person name="Vares D."/>
            <person name="Vear F."/>
            <person name="Vautrin S."/>
            <person name="Crespi M."/>
            <person name="Mangin B."/>
            <person name="Burke J.M."/>
            <person name="Salse J."/>
            <person name="Munos S."/>
            <person name="Vincourt P."/>
            <person name="Rieseberg L.H."/>
            <person name="Langlade N.B."/>
        </authorList>
    </citation>
    <scope>NUCLEOTIDE SEQUENCE [LARGE SCALE GENOMIC DNA]</scope>
    <source>
        <strain evidence="13">cv. SF193</strain>
        <tissue evidence="11">Leaves</tissue>
    </source>
</reference>
<dbReference type="OMA" id="KGCNDEL"/>
<evidence type="ECO:0000313" key="11">
    <source>
        <dbReference type="EMBL" id="KAF5787015.1"/>
    </source>
</evidence>
<dbReference type="PROSITE" id="PS00560">
    <property type="entry name" value="CARBOXYPEPT_SER_HIS"/>
    <property type="match status" value="1"/>
</dbReference>
<evidence type="ECO:0000256" key="8">
    <source>
        <dbReference type="ARBA" id="ARBA00023157"/>
    </source>
</evidence>
<evidence type="ECO:0000256" key="5">
    <source>
        <dbReference type="ARBA" id="ARBA00022670"/>
    </source>
</evidence>
<dbReference type="Gene3D" id="3.40.50.11320">
    <property type="match status" value="1"/>
</dbReference>
<feature type="chain" id="PRO_5011834737" description="Carboxypeptidase" evidence="10">
    <location>
        <begin position="20"/>
        <end position="479"/>
    </location>
</feature>
<name>A0A251TLQ9_HELAN</name>
<dbReference type="Gene3D" id="3.40.50.1820">
    <property type="entry name" value="alpha/beta hydrolase"/>
    <property type="match status" value="1"/>
</dbReference>
<evidence type="ECO:0000256" key="1">
    <source>
        <dbReference type="ARBA" id="ARBA00004613"/>
    </source>
</evidence>